<reference evidence="4 5" key="1">
    <citation type="submission" date="2019-06" db="EMBL/GenBank/DDBJ databases">
        <title>Genome Sequence of the Brown Rot Fungal Pathogen Monilinia laxa.</title>
        <authorList>
            <person name="De Miccolis Angelini R.M."/>
            <person name="Landi L."/>
            <person name="Abate D."/>
            <person name="Pollastro S."/>
            <person name="Romanazzi G."/>
            <person name="Faretra F."/>
        </authorList>
    </citation>
    <scope>NUCLEOTIDE SEQUENCE [LARGE SCALE GENOMIC DNA]</scope>
    <source>
        <strain evidence="4 5">Mlax316</strain>
    </source>
</reference>
<dbReference type="AlphaFoldDB" id="A0A5N6KCR2"/>
<dbReference type="PANTHER" id="PTHR13878">
    <property type="entry name" value="GULONOLACTONE OXIDASE"/>
    <property type="match status" value="1"/>
</dbReference>
<dbReference type="Pfam" id="PF08031">
    <property type="entry name" value="BBE"/>
    <property type="match status" value="1"/>
</dbReference>
<dbReference type="InterPro" id="IPR050432">
    <property type="entry name" value="FAD-linked_Oxidoreductases_BP"/>
</dbReference>
<dbReference type="Proteomes" id="UP000326757">
    <property type="component" value="Unassembled WGS sequence"/>
</dbReference>
<dbReference type="InterPro" id="IPR012951">
    <property type="entry name" value="BBE"/>
</dbReference>
<dbReference type="InterPro" id="IPR036318">
    <property type="entry name" value="FAD-bd_PCMH-like_sf"/>
</dbReference>
<dbReference type="Pfam" id="PF01565">
    <property type="entry name" value="FAD_binding_4"/>
    <property type="match status" value="1"/>
</dbReference>
<dbReference type="PANTHER" id="PTHR13878:SF91">
    <property type="entry name" value="FAD BINDING DOMAIN PROTEIN (AFU_ORTHOLOGUE AFUA_6G12070)-RELATED"/>
    <property type="match status" value="1"/>
</dbReference>
<comment type="similarity">
    <text evidence="1">Belongs to the oxygen-dependent FAD-linked oxidoreductase family.</text>
</comment>
<accession>A0A5N6KCR2</accession>
<evidence type="ECO:0000313" key="4">
    <source>
        <dbReference type="EMBL" id="KAB8301233.1"/>
    </source>
</evidence>
<dbReference type="GO" id="GO:0016491">
    <property type="term" value="F:oxidoreductase activity"/>
    <property type="evidence" value="ECO:0007669"/>
    <property type="project" value="UniProtKB-KW"/>
</dbReference>
<name>A0A5N6KCR2_MONLA</name>
<keyword evidence="5" id="KW-1185">Reference proteome</keyword>
<sequence length="390" mass="42059">MAWMFTNNTCNPFLPDTTPCTLGNYVSYSLNATTVDDVREAVIFANLFDIRLVIRATGHDYNGKSTGAGALSIWAHHLTSISLIESYRSSAYTGRAVTLEAEVSSHQAYEFADAKDGMIVGRNCPTVALAGGYSQEGGHGPFSTKFGLAVDQVLEWKVVTGIGALVTATPTQNSGLFWALSGGGGGTYGVVLSATIKFHPAVSSISFATFQFFPPTTEKGVTAYWHTDSAGFGANVSNANTAGRLLPRSDVENSTDSFISIVQTIANNGYLVAGVTLDVNKPVVPGAPEISVNPYWRKTLMDAVYGIYFNYTDFSANFQSQNFMRETIGPVLAALTPNGAAYLNEADYQQPNWQEVFYSANYKRLNSIKAKYDPLDRSTLWVPSGVIVGQ</sequence>
<dbReference type="SUPFAM" id="SSF56176">
    <property type="entry name" value="FAD-binding/transporter-associated domain-like"/>
    <property type="match status" value="1"/>
</dbReference>
<dbReference type="GO" id="GO:0071949">
    <property type="term" value="F:FAD binding"/>
    <property type="evidence" value="ECO:0007669"/>
    <property type="project" value="InterPro"/>
</dbReference>
<dbReference type="InterPro" id="IPR016166">
    <property type="entry name" value="FAD-bd_PCMH"/>
</dbReference>
<dbReference type="InterPro" id="IPR016169">
    <property type="entry name" value="FAD-bd_PCMH_sub2"/>
</dbReference>
<gene>
    <name evidence="4" type="ORF">EYC80_003120</name>
</gene>
<feature type="domain" description="FAD-binding PCMH-type" evidence="3">
    <location>
        <begin position="21"/>
        <end position="201"/>
    </location>
</feature>
<organism evidence="4 5">
    <name type="scientific">Monilinia laxa</name>
    <name type="common">Brown rot fungus</name>
    <name type="synonym">Sclerotinia laxa</name>
    <dbReference type="NCBI Taxonomy" id="61186"/>
    <lineage>
        <taxon>Eukaryota</taxon>
        <taxon>Fungi</taxon>
        <taxon>Dikarya</taxon>
        <taxon>Ascomycota</taxon>
        <taxon>Pezizomycotina</taxon>
        <taxon>Leotiomycetes</taxon>
        <taxon>Helotiales</taxon>
        <taxon>Sclerotiniaceae</taxon>
        <taxon>Monilinia</taxon>
    </lineage>
</organism>
<dbReference type="OrthoDB" id="9983560at2759"/>
<evidence type="ECO:0000313" key="5">
    <source>
        <dbReference type="Proteomes" id="UP000326757"/>
    </source>
</evidence>
<evidence type="ECO:0000259" key="3">
    <source>
        <dbReference type="PROSITE" id="PS51387"/>
    </source>
</evidence>
<dbReference type="PROSITE" id="PS51387">
    <property type="entry name" value="FAD_PCMH"/>
    <property type="match status" value="1"/>
</dbReference>
<evidence type="ECO:0000256" key="2">
    <source>
        <dbReference type="ARBA" id="ARBA00023002"/>
    </source>
</evidence>
<evidence type="ECO:0000256" key="1">
    <source>
        <dbReference type="ARBA" id="ARBA00005466"/>
    </source>
</evidence>
<protein>
    <recommendedName>
        <fullName evidence="3">FAD-binding PCMH-type domain-containing protein</fullName>
    </recommendedName>
</protein>
<comment type="caution">
    <text evidence="4">The sequence shown here is derived from an EMBL/GenBank/DDBJ whole genome shotgun (WGS) entry which is preliminary data.</text>
</comment>
<keyword evidence="2" id="KW-0560">Oxidoreductase</keyword>
<dbReference type="InterPro" id="IPR006094">
    <property type="entry name" value="Oxid_FAD_bind_N"/>
</dbReference>
<dbReference type="Gene3D" id="3.30.465.10">
    <property type="match status" value="2"/>
</dbReference>
<proteinExistence type="inferred from homology"/>
<dbReference type="EMBL" id="VIGI01000004">
    <property type="protein sequence ID" value="KAB8301233.1"/>
    <property type="molecule type" value="Genomic_DNA"/>
</dbReference>